<organism evidence="1 2">
    <name type="scientific">Crenobacter intestini</name>
    <dbReference type="NCBI Taxonomy" id="2563443"/>
    <lineage>
        <taxon>Bacteria</taxon>
        <taxon>Pseudomonadati</taxon>
        <taxon>Pseudomonadota</taxon>
        <taxon>Betaproteobacteria</taxon>
        <taxon>Neisseriales</taxon>
        <taxon>Neisseriaceae</taxon>
        <taxon>Crenobacter</taxon>
    </lineage>
</organism>
<comment type="caution">
    <text evidence="1">The sequence shown here is derived from an EMBL/GenBank/DDBJ whole genome shotgun (WGS) entry which is preliminary data.</text>
</comment>
<evidence type="ECO:0000313" key="1">
    <source>
        <dbReference type="EMBL" id="TIC84758.1"/>
    </source>
</evidence>
<dbReference type="AlphaFoldDB" id="A0A4T0V015"/>
<protein>
    <recommendedName>
        <fullName evidence="3">Cytoplasmic protein</fullName>
    </recommendedName>
</protein>
<dbReference type="Pfam" id="PF12843">
    <property type="entry name" value="QSregVF_b"/>
    <property type="match status" value="1"/>
</dbReference>
<keyword evidence="2" id="KW-1185">Reference proteome</keyword>
<evidence type="ECO:0008006" key="3">
    <source>
        <dbReference type="Google" id="ProtNLM"/>
    </source>
</evidence>
<dbReference type="InterPro" id="IPR024530">
    <property type="entry name" value="QSregVF_b"/>
</dbReference>
<dbReference type="Proteomes" id="UP000308891">
    <property type="component" value="Unassembled WGS sequence"/>
</dbReference>
<reference evidence="1 2" key="1">
    <citation type="submission" date="2019-04" db="EMBL/GenBank/DDBJ databases">
        <title>Crenobacter sp. nov.</title>
        <authorList>
            <person name="Shi S."/>
        </authorList>
    </citation>
    <scope>NUCLEOTIDE SEQUENCE [LARGE SCALE GENOMIC DNA]</scope>
    <source>
        <strain evidence="1 2">GY 70310</strain>
    </source>
</reference>
<dbReference type="OrthoDB" id="9807855at2"/>
<dbReference type="RefSeq" id="WP_136552037.1">
    <property type="nucleotide sequence ID" value="NZ_STGJ01000005.1"/>
</dbReference>
<accession>A0A4T0V015</accession>
<evidence type="ECO:0000313" key="2">
    <source>
        <dbReference type="Proteomes" id="UP000308891"/>
    </source>
</evidence>
<gene>
    <name evidence="1" type="ORF">E5K04_06190</name>
</gene>
<sequence>MDPELLSLIATRTMPYGKYKGMVIADLPLAYLVWFARKGFPPGEIGRLLALTLEIKHNGLADLLRPLRKH</sequence>
<dbReference type="EMBL" id="STGJ01000005">
    <property type="protein sequence ID" value="TIC84758.1"/>
    <property type="molecule type" value="Genomic_DNA"/>
</dbReference>
<proteinExistence type="predicted"/>
<name>A0A4T0V015_9NEIS</name>